<protein>
    <submittedName>
        <fullName evidence="3">Uncharacterized protein</fullName>
    </submittedName>
</protein>
<dbReference type="Proteomes" id="UP000294613">
    <property type="component" value="Unassembled WGS sequence"/>
</dbReference>
<sequence length="112" mass="12258">MKKKTIITVIVILFLCAITWLLSDSFSGRSSDQAGDDSRKATANGQAEDLDTDSEEKKELGASDEHAGNSSLEKPGERSTEDSSTDTEMDMGTEQPSENLDNEVTIPEDWEE</sequence>
<name>A0A4R3JU57_9FIRM</name>
<proteinExistence type="predicted"/>
<keyword evidence="5" id="KW-1185">Reference proteome</keyword>
<organism evidence="3 4">
    <name type="scientific">Faecalimonas umbilicata</name>
    <dbReference type="NCBI Taxonomy" id="1912855"/>
    <lineage>
        <taxon>Bacteria</taxon>
        <taxon>Bacillati</taxon>
        <taxon>Bacillota</taxon>
        <taxon>Clostridia</taxon>
        <taxon>Lachnospirales</taxon>
        <taxon>Lachnospiraceae</taxon>
        <taxon>Faecalimonas</taxon>
    </lineage>
</organism>
<reference evidence="2 5" key="1">
    <citation type="journal article" date="2018" name="Int. J. Syst. Evol. Microbiol.">
        <title>Draft Genome Sequence of Faecalimonas umbilicata JCM 30896T, an Acetate-Producing Bacterium Isolated from Human Feces.</title>
        <authorList>
            <person name="Sakamoto M."/>
            <person name="Ikeyama N."/>
            <person name="Yuki M."/>
            <person name="Ohkuma M."/>
        </authorList>
    </citation>
    <scope>NUCLEOTIDE SEQUENCE [LARGE SCALE GENOMIC DNA]</scope>
    <source>
        <strain evidence="2 5">EGH7</strain>
    </source>
</reference>
<feature type="compositionally biased region" description="Basic and acidic residues" evidence="1">
    <location>
        <begin position="55"/>
        <end position="67"/>
    </location>
</feature>
<evidence type="ECO:0000313" key="4">
    <source>
        <dbReference type="Proteomes" id="UP000294613"/>
    </source>
</evidence>
<evidence type="ECO:0000313" key="5">
    <source>
        <dbReference type="Proteomes" id="UP000702954"/>
    </source>
</evidence>
<reference evidence="3 4" key="2">
    <citation type="submission" date="2019-03" db="EMBL/GenBank/DDBJ databases">
        <title>Genomic Encyclopedia of Type Strains, Phase IV (KMG-IV): sequencing the most valuable type-strain genomes for metagenomic binning, comparative biology and taxonomic classification.</title>
        <authorList>
            <person name="Goeker M."/>
        </authorList>
    </citation>
    <scope>NUCLEOTIDE SEQUENCE [LARGE SCALE GENOMIC DNA]</scope>
    <source>
        <strain evidence="3 4">DSM 103426</strain>
    </source>
</reference>
<evidence type="ECO:0000313" key="3">
    <source>
        <dbReference type="EMBL" id="TCS69623.1"/>
    </source>
</evidence>
<dbReference type="EMBL" id="BHEO01000008">
    <property type="protein sequence ID" value="GBU05965.1"/>
    <property type="molecule type" value="Genomic_DNA"/>
</dbReference>
<dbReference type="EMBL" id="SLZV01000003">
    <property type="protein sequence ID" value="TCS69623.1"/>
    <property type="molecule type" value="Genomic_DNA"/>
</dbReference>
<dbReference type="AlphaFoldDB" id="A0A4R3JU57"/>
<dbReference type="RefSeq" id="WP_116442124.1">
    <property type="nucleotide sequence ID" value="NZ_BHEO01000008.1"/>
</dbReference>
<evidence type="ECO:0000256" key="1">
    <source>
        <dbReference type="SAM" id="MobiDB-lite"/>
    </source>
</evidence>
<comment type="caution">
    <text evidence="3">The sequence shown here is derived from an EMBL/GenBank/DDBJ whole genome shotgun (WGS) entry which is preliminary data.</text>
</comment>
<dbReference type="Proteomes" id="UP000702954">
    <property type="component" value="Unassembled WGS sequence"/>
</dbReference>
<feature type="region of interest" description="Disordered" evidence="1">
    <location>
        <begin position="27"/>
        <end position="112"/>
    </location>
</feature>
<accession>A0A4R3JU57</accession>
<gene>
    <name evidence="3" type="ORF">EDD74_10373</name>
    <name evidence="2" type="ORF">FAEUMB_25060</name>
</gene>
<evidence type="ECO:0000313" key="2">
    <source>
        <dbReference type="EMBL" id="GBU05965.1"/>
    </source>
</evidence>